<organism evidence="3 4">
    <name type="scientific">Actinacidiphila guanduensis</name>
    <dbReference type="NCBI Taxonomy" id="310781"/>
    <lineage>
        <taxon>Bacteria</taxon>
        <taxon>Bacillati</taxon>
        <taxon>Actinomycetota</taxon>
        <taxon>Actinomycetes</taxon>
        <taxon>Kitasatosporales</taxon>
        <taxon>Streptomycetaceae</taxon>
        <taxon>Actinacidiphila</taxon>
    </lineage>
</organism>
<dbReference type="OrthoDB" id="513465at2"/>
<dbReference type="RefSeq" id="WP_093785140.1">
    <property type="nucleotide sequence ID" value="NZ_FNIE01000006.1"/>
</dbReference>
<protein>
    <submittedName>
        <fullName evidence="3">Aromatic prenyltransferase, DMATS type</fullName>
    </submittedName>
</protein>
<sequence>MTDRYPLVGRQRGPLGAAGTAAGTAEVEDARHGSLRLRDLVSGQLERLAEVAGLPPADAETYTGAVADALGPVAERSLALPPASPSFLSDDHTPVEFSLAFVPGEAPGLRVLLEPGHASPDLAGNGRAGLAAIHAMAERWQFGTGQLDLLADLFLPPDPEGPLALWCALELRPGGVPGVKVYLNPAANGADRAAETLREALDRLGHHQAFDTLPAGDGYPFLALDLGDWQTPRVKVYVAHRALTAEDAGSLAPGASPQEQQRMRAFFRTVSGFPAPGGDFAASLDPAGPSTLDLLGATGNDADRLFRGRALTCHAFTETVTGLPSGYTLHVPLREYVGDDALARDRTVAVLRSHGMDADALDRALAAVTSRRLSDGVGLVAYVALVHQRGRQPRATVYVSSEAYAVQPPRTGAARARHPVGR</sequence>
<proteinExistence type="predicted"/>
<reference evidence="3 4" key="1">
    <citation type="submission" date="2016-10" db="EMBL/GenBank/DDBJ databases">
        <authorList>
            <person name="de Groot N.N."/>
        </authorList>
    </citation>
    <scope>NUCLEOTIDE SEQUENCE [LARGE SCALE GENOMIC DNA]</scope>
    <source>
        <strain evidence="3 4">CGMCC 4.2022</strain>
    </source>
</reference>
<dbReference type="AlphaFoldDB" id="A0A1H0FQB3"/>
<dbReference type="EMBL" id="FNIE01000006">
    <property type="protein sequence ID" value="SDN96856.1"/>
    <property type="molecule type" value="Genomic_DNA"/>
</dbReference>
<dbReference type="InterPro" id="IPR033964">
    <property type="entry name" value="ABBA"/>
</dbReference>
<keyword evidence="4" id="KW-1185">Reference proteome</keyword>
<dbReference type="SFLD" id="SFLDG01162">
    <property type="entry name" value="I"/>
    <property type="match status" value="1"/>
</dbReference>
<dbReference type="Proteomes" id="UP000199341">
    <property type="component" value="Unassembled WGS sequence"/>
</dbReference>
<gene>
    <name evidence="3" type="ORF">SAMN05216259_106387</name>
</gene>
<evidence type="ECO:0000313" key="4">
    <source>
        <dbReference type="Proteomes" id="UP000199341"/>
    </source>
</evidence>
<dbReference type="GO" id="GO:0016765">
    <property type="term" value="F:transferase activity, transferring alkyl or aryl (other than methyl) groups"/>
    <property type="evidence" value="ECO:0007669"/>
    <property type="project" value="InterPro"/>
</dbReference>
<dbReference type="SFLD" id="SFLDS00036">
    <property type="entry name" value="Aromatic_Prenyltransferase"/>
    <property type="match status" value="1"/>
</dbReference>
<evidence type="ECO:0000256" key="1">
    <source>
        <dbReference type="ARBA" id="ARBA00022679"/>
    </source>
</evidence>
<feature type="region of interest" description="Disordered" evidence="2">
    <location>
        <begin position="1"/>
        <end position="24"/>
    </location>
</feature>
<dbReference type="InterPro" id="IPR017795">
    <property type="entry name" value="ABBA_NscD-like"/>
</dbReference>
<keyword evidence="1 3" id="KW-0808">Transferase</keyword>
<dbReference type="STRING" id="310781.SAMN05216259_106387"/>
<dbReference type="Pfam" id="PF11991">
    <property type="entry name" value="Trp_DMAT"/>
    <property type="match status" value="1"/>
</dbReference>
<evidence type="ECO:0000313" key="3">
    <source>
        <dbReference type="EMBL" id="SDN96856.1"/>
    </source>
</evidence>
<dbReference type="GO" id="GO:0009820">
    <property type="term" value="P:alkaloid metabolic process"/>
    <property type="evidence" value="ECO:0007669"/>
    <property type="project" value="InterPro"/>
</dbReference>
<evidence type="ECO:0000256" key="2">
    <source>
        <dbReference type="SAM" id="MobiDB-lite"/>
    </source>
</evidence>
<name>A0A1H0FQB3_9ACTN</name>
<accession>A0A1H0FQB3</accession>